<dbReference type="AlphaFoldDB" id="A0A8S1Y898"/>
<dbReference type="EMBL" id="CAJJDP010000143">
    <property type="protein sequence ID" value="CAD8207764.1"/>
    <property type="molecule type" value="Genomic_DNA"/>
</dbReference>
<evidence type="ECO:0000313" key="1">
    <source>
        <dbReference type="EMBL" id="CAD8207764.1"/>
    </source>
</evidence>
<dbReference type="OMA" id="NWEILQI"/>
<dbReference type="Proteomes" id="UP000683925">
    <property type="component" value="Unassembled WGS sequence"/>
</dbReference>
<reference evidence="1" key="1">
    <citation type="submission" date="2021-01" db="EMBL/GenBank/DDBJ databases">
        <authorList>
            <consortium name="Genoscope - CEA"/>
            <person name="William W."/>
        </authorList>
    </citation>
    <scope>NUCLEOTIDE SEQUENCE</scope>
</reference>
<keyword evidence="2" id="KW-1185">Reference proteome</keyword>
<protein>
    <submittedName>
        <fullName evidence="1">Uncharacterized protein</fullName>
    </submittedName>
</protein>
<evidence type="ECO:0000313" key="2">
    <source>
        <dbReference type="Proteomes" id="UP000683925"/>
    </source>
</evidence>
<organism evidence="1 2">
    <name type="scientific">Paramecium octaurelia</name>
    <dbReference type="NCBI Taxonomy" id="43137"/>
    <lineage>
        <taxon>Eukaryota</taxon>
        <taxon>Sar</taxon>
        <taxon>Alveolata</taxon>
        <taxon>Ciliophora</taxon>
        <taxon>Intramacronucleata</taxon>
        <taxon>Oligohymenophorea</taxon>
        <taxon>Peniculida</taxon>
        <taxon>Parameciidae</taxon>
        <taxon>Paramecium</taxon>
    </lineage>
</organism>
<proteinExistence type="predicted"/>
<gene>
    <name evidence="1" type="ORF">POCTA_138.1.T1420023</name>
</gene>
<dbReference type="OrthoDB" id="10299614at2759"/>
<accession>A0A8S1Y898</accession>
<name>A0A8S1Y898_PAROT</name>
<comment type="caution">
    <text evidence="1">The sequence shown here is derived from an EMBL/GenBank/DDBJ whole genome shotgun (WGS) entry which is preliminary data.</text>
</comment>
<sequence>MGGCLFRKNSNNKQQENVQVYYQLSQGSEASNLMDEMEDVREVENIKNWEILQITQIDNKCIILKKPSICSFNYKVVEIGGDGNAMYLEIHKQLQQSSNYFVGAVTVNSICYLVFRIMQGLAAQVSVQEMFGHRRKYRKHHQKQIR</sequence>